<comment type="subunit">
    <text evidence="2 12">Homodimer.</text>
</comment>
<dbReference type="HAMAP" id="MF_01576">
    <property type="entry name" value="THF_DHG_CYH"/>
    <property type="match status" value="1"/>
</dbReference>
<feature type="domain" description="Tetrahydrofolate dehydrogenase/cyclohydrolase NAD(P)-binding" evidence="14">
    <location>
        <begin position="142"/>
        <end position="290"/>
    </location>
</feature>
<dbReference type="InterPro" id="IPR020867">
    <property type="entry name" value="THF_DH/CycHdrlase_CS"/>
</dbReference>
<evidence type="ECO:0000256" key="10">
    <source>
        <dbReference type="ARBA" id="ARBA00023167"/>
    </source>
</evidence>
<comment type="function">
    <text evidence="12">Catalyzes the oxidation of 5,10-methylenetetrahydrofolate to 5,10-methenyltetrahydrofolate and then the hydrolysis of 5,10-methenyltetrahydrofolate to 10-formyltetrahydrofolate.</text>
</comment>
<dbReference type="FunFam" id="3.40.50.720:FF:000094">
    <property type="entry name" value="Bifunctional protein FolD"/>
    <property type="match status" value="1"/>
</dbReference>
<feature type="binding site" evidence="12">
    <location>
        <position position="240"/>
    </location>
    <ligand>
        <name>NADP(+)</name>
        <dbReference type="ChEBI" id="CHEBI:58349"/>
    </ligand>
</feature>
<dbReference type="CDD" id="cd01080">
    <property type="entry name" value="NAD_bind_m-THF_DH_Cyclohyd"/>
    <property type="match status" value="1"/>
</dbReference>
<gene>
    <name evidence="12" type="primary">folD</name>
    <name evidence="15" type="ORF">G7034_04700</name>
</gene>
<dbReference type="GO" id="GO:0009086">
    <property type="term" value="P:methionine biosynthetic process"/>
    <property type="evidence" value="ECO:0007669"/>
    <property type="project" value="UniProtKB-KW"/>
</dbReference>
<keyword evidence="6 12" id="KW-0378">Hydrolase</keyword>
<dbReference type="GO" id="GO:0006164">
    <property type="term" value="P:purine nucleotide biosynthetic process"/>
    <property type="evidence" value="ECO:0007669"/>
    <property type="project" value="UniProtKB-KW"/>
</dbReference>
<accession>A0A967AC54</accession>
<organism evidence="15 16">
    <name type="scientific">Psychroflexus maritimus</name>
    <dbReference type="NCBI Taxonomy" id="2714865"/>
    <lineage>
        <taxon>Bacteria</taxon>
        <taxon>Pseudomonadati</taxon>
        <taxon>Bacteroidota</taxon>
        <taxon>Flavobacteriia</taxon>
        <taxon>Flavobacteriales</taxon>
        <taxon>Flavobacteriaceae</taxon>
        <taxon>Psychroflexus</taxon>
    </lineage>
</organism>
<evidence type="ECO:0000256" key="9">
    <source>
        <dbReference type="ARBA" id="ARBA00023102"/>
    </source>
</evidence>
<name>A0A967AC54_9FLAO</name>
<dbReference type="InterPro" id="IPR036291">
    <property type="entry name" value="NAD(P)-bd_dom_sf"/>
</dbReference>
<keyword evidence="5 12" id="KW-0658">Purine biosynthesis</keyword>
<evidence type="ECO:0000313" key="15">
    <source>
        <dbReference type="EMBL" id="NGZ89547.1"/>
    </source>
</evidence>
<dbReference type="GO" id="GO:0035999">
    <property type="term" value="P:tetrahydrofolate interconversion"/>
    <property type="evidence" value="ECO:0007669"/>
    <property type="project" value="UniProtKB-UniRule"/>
</dbReference>
<evidence type="ECO:0000256" key="8">
    <source>
        <dbReference type="ARBA" id="ARBA00023002"/>
    </source>
</evidence>
<dbReference type="InterPro" id="IPR000672">
    <property type="entry name" value="THF_DH/CycHdrlase"/>
</dbReference>
<keyword evidence="3 12" id="KW-0554">One-carbon metabolism</keyword>
<feature type="binding site" evidence="12">
    <location>
        <position position="197"/>
    </location>
    <ligand>
        <name>NADP(+)</name>
        <dbReference type="ChEBI" id="CHEBI:58349"/>
    </ligand>
</feature>
<keyword evidence="10 12" id="KW-0486">Methionine biosynthesis</keyword>
<dbReference type="Gene3D" id="3.40.50.10860">
    <property type="entry name" value="Leucine Dehydrogenase, chain A, domain 1"/>
    <property type="match status" value="1"/>
</dbReference>
<feature type="binding site" evidence="12">
    <location>
        <begin position="168"/>
        <end position="170"/>
    </location>
    <ligand>
        <name>NADP(+)</name>
        <dbReference type="ChEBI" id="CHEBI:58349"/>
    </ligand>
</feature>
<dbReference type="EC" id="3.5.4.9" evidence="12"/>
<evidence type="ECO:0000313" key="16">
    <source>
        <dbReference type="Proteomes" id="UP000643701"/>
    </source>
</evidence>
<dbReference type="EC" id="1.5.1.5" evidence="12"/>
<comment type="caution">
    <text evidence="15">The sequence shown here is derived from an EMBL/GenBank/DDBJ whole genome shotgun (WGS) entry which is preliminary data.</text>
</comment>
<feature type="domain" description="Tetrahydrofolate dehydrogenase/cyclohydrolase catalytic" evidence="13">
    <location>
        <begin position="4"/>
        <end position="123"/>
    </location>
</feature>
<reference evidence="15" key="1">
    <citation type="submission" date="2020-03" db="EMBL/GenBank/DDBJ databases">
        <title>Psychroflexus Maritimus sp. nov., isolate from marine sediment.</title>
        <authorList>
            <person name="Zhong Y.-L."/>
        </authorList>
    </citation>
    <scope>NUCLEOTIDE SEQUENCE</scope>
    <source>
        <strain evidence="15">C1</strain>
    </source>
</reference>
<keyword evidence="9 12" id="KW-0368">Histidine biosynthesis</keyword>
<dbReference type="PANTHER" id="PTHR48099">
    <property type="entry name" value="C-1-TETRAHYDROFOLATE SYNTHASE, CYTOPLASMIC-RELATED"/>
    <property type="match status" value="1"/>
</dbReference>
<dbReference type="Proteomes" id="UP000643701">
    <property type="component" value="Unassembled WGS sequence"/>
</dbReference>
<dbReference type="FunFam" id="3.40.50.10860:FF:000005">
    <property type="entry name" value="C-1-tetrahydrofolate synthase, cytoplasmic, putative"/>
    <property type="match status" value="1"/>
</dbReference>
<keyword evidence="7 12" id="KW-0521">NADP</keyword>
<keyword evidence="16" id="KW-1185">Reference proteome</keyword>
<protein>
    <recommendedName>
        <fullName evidence="12">Bifunctional protein FolD</fullName>
    </recommendedName>
    <domain>
        <recommendedName>
            <fullName evidence="12">Methylenetetrahydrofolate dehydrogenase</fullName>
            <ecNumber evidence="12">1.5.1.5</ecNumber>
        </recommendedName>
    </domain>
    <domain>
        <recommendedName>
            <fullName evidence="12">Methenyltetrahydrofolate cyclohydrolase</fullName>
            <ecNumber evidence="12">3.5.4.9</ecNumber>
        </recommendedName>
    </domain>
</protein>
<dbReference type="InterPro" id="IPR020631">
    <property type="entry name" value="THF_DH/CycHdrlase_NAD-bd_dom"/>
</dbReference>
<evidence type="ECO:0000256" key="2">
    <source>
        <dbReference type="ARBA" id="ARBA00011738"/>
    </source>
</evidence>
<keyword evidence="11 12" id="KW-0511">Multifunctional enzyme</keyword>
<comment type="similarity">
    <text evidence="12">Belongs to the tetrahydrofolate dehydrogenase/cyclohydrolase family.</text>
</comment>
<dbReference type="GO" id="GO:0000105">
    <property type="term" value="P:L-histidine biosynthetic process"/>
    <property type="evidence" value="ECO:0007669"/>
    <property type="project" value="UniProtKB-KW"/>
</dbReference>
<evidence type="ECO:0000256" key="12">
    <source>
        <dbReference type="HAMAP-Rule" id="MF_01576"/>
    </source>
</evidence>
<evidence type="ECO:0000256" key="6">
    <source>
        <dbReference type="ARBA" id="ARBA00022801"/>
    </source>
</evidence>
<dbReference type="Gene3D" id="3.40.50.720">
    <property type="entry name" value="NAD(P)-binding Rossmann-like Domain"/>
    <property type="match status" value="1"/>
</dbReference>
<dbReference type="InterPro" id="IPR020630">
    <property type="entry name" value="THF_DH/CycHdrlase_cat_dom"/>
</dbReference>
<dbReference type="PANTHER" id="PTHR48099:SF5">
    <property type="entry name" value="C-1-TETRAHYDROFOLATE SYNTHASE, CYTOPLASMIC"/>
    <property type="match status" value="1"/>
</dbReference>
<comment type="pathway">
    <text evidence="1 12">One-carbon metabolism; tetrahydrofolate interconversion.</text>
</comment>
<comment type="catalytic activity">
    <reaction evidence="12">
        <text>(6R)-5,10-methylene-5,6,7,8-tetrahydrofolate + NADP(+) = (6R)-5,10-methenyltetrahydrofolate + NADPH</text>
        <dbReference type="Rhea" id="RHEA:22812"/>
        <dbReference type="ChEBI" id="CHEBI:15636"/>
        <dbReference type="ChEBI" id="CHEBI:57455"/>
        <dbReference type="ChEBI" id="CHEBI:57783"/>
        <dbReference type="ChEBI" id="CHEBI:58349"/>
        <dbReference type="EC" id="1.5.1.5"/>
    </reaction>
</comment>
<dbReference type="GO" id="GO:0004477">
    <property type="term" value="F:methenyltetrahydrofolate cyclohydrolase activity"/>
    <property type="evidence" value="ECO:0007669"/>
    <property type="project" value="UniProtKB-UniRule"/>
</dbReference>
<dbReference type="GO" id="GO:0005829">
    <property type="term" value="C:cytosol"/>
    <property type="evidence" value="ECO:0007669"/>
    <property type="project" value="TreeGrafter"/>
</dbReference>
<dbReference type="GO" id="GO:0004488">
    <property type="term" value="F:methylenetetrahydrofolate dehydrogenase (NADP+) activity"/>
    <property type="evidence" value="ECO:0007669"/>
    <property type="project" value="UniProtKB-UniRule"/>
</dbReference>
<dbReference type="AlphaFoldDB" id="A0A967AC54"/>
<evidence type="ECO:0000256" key="11">
    <source>
        <dbReference type="ARBA" id="ARBA00023268"/>
    </source>
</evidence>
<dbReference type="Pfam" id="PF02882">
    <property type="entry name" value="THF_DHG_CYH_C"/>
    <property type="match status" value="1"/>
</dbReference>
<dbReference type="SUPFAM" id="SSF51735">
    <property type="entry name" value="NAD(P)-binding Rossmann-fold domains"/>
    <property type="match status" value="1"/>
</dbReference>
<dbReference type="RefSeq" id="WP_166399810.1">
    <property type="nucleotide sequence ID" value="NZ_JAANAS010000039.1"/>
</dbReference>
<comment type="catalytic activity">
    <reaction evidence="12">
        <text>(6R)-5,10-methenyltetrahydrofolate + H2O = (6R)-10-formyltetrahydrofolate + H(+)</text>
        <dbReference type="Rhea" id="RHEA:23700"/>
        <dbReference type="ChEBI" id="CHEBI:15377"/>
        <dbReference type="ChEBI" id="CHEBI:15378"/>
        <dbReference type="ChEBI" id="CHEBI:57455"/>
        <dbReference type="ChEBI" id="CHEBI:195366"/>
        <dbReference type="EC" id="3.5.4.9"/>
    </reaction>
</comment>
<keyword evidence="4 12" id="KW-0028">Amino-acid biosynthesis</keyword>
<keyword evidence="8 12" id="KW-0560">Oxidoreductase</keyword>
<evidence type="ECO:0000256" key="5">
    <source>
        <dbReference type="ARBA" id="ARBA00022755"/>
    </source>
</evidence>
<evidence type="ECO:0000256" key="7">
    <source>
        <dbReference type="ARBA" id="ARBA00022857"/>
    </source>
</evidence>
<evidence type="ECO:0000259" key="14">
    <source>
        <dbReference type="Pfam" id="PF02882"/>
    </source>
</evidence>
<dbReference type="SUPFAM" id="SSF53223">
    <property type="entry name" value="Aminoacid dehydrogenase-like, N-terminal domain"/>
    <property type="match status" value="1"/>
</dbReference>
<evidence type="ECO:0000256" key="1">
    <source>
        <dbReference type="ARBA" id="ARBA00004777"/>
    </source>
</evidence>
<dbReference type="InterPro" id="IPR046346">
    <property type="entry name" value="Aminoacid_DH-like_N_sf"/>
</dbReference>
<dbReference type="PRINTS" id="PR00085">
    <property type="entry name" value="THFDHDRGNASE"/>
</dbReference>
<dbReference type="EMBL" id="JAANAS010000039">
    <property type="protein sequence ID" value="NGZ89547.1"/>
    <property type="molecule type" value="Genomic_DNA"/>
</dbReference>
<sequence>MKLLDGKKVSEFILKEVKEEIDQYISQKHLGYDLSRPSMAIVLVGNNPASESYVRGKIKACEKAQINHKIIRFEEDITAYDLLNEIKYLNKSHFDGFIVQLPLPNHIEPNSIINEISAYKDIDGFHPLNFGKMALGQKSMRPATAYGILKLIQHYKIPTNGKHVVVVGRSNIVGKPVSIMLGNDFDIGRATVTSCDIHTPKKLLKEETQKADIVIVAVGQAGFLTSNMIKEGAVVIDVGINRLETGKLVGDCDFQEVSTKAGFLTPVPGGVGPMTIAGLILNTFEAWKMKNLIEK</sequence>
<evidence type="ECO:0000256" key="3">
    <source>
        <dbReference type="ARBA" id="ARBA00022563"/>
    </source>
</evidence>
<evidence type="ECO:0000259" key="13">
    <source>
        <dbReference type="Pfam" id="PF00763"/>
    </source>
</evidence>
<evidence type="ECO:0000256" key="4">
    <source>
        <dbReference type="ARBA" id="ARBA00022605"/>
    </source>
</evidence>
<dbReference type="PROSITE" id="PS00767">
    <property type="entry name" value="THF_DHG_CYH_2"/>
    <property type="match status" value="1"/>
</dbReference>
<dbReference type="Pfam" id="PF00763">
    <property type="entry name" value="THF_DHG_CYH"/>
    <property type="match status" value="1"/>
</dbReference>
<proteinExistence type="inferred from homology"/>